<keyword evidence="2" id="KW-1185">Reference proteome</keyword>
<gene>
    <name evidence="1" type="ORF">MRB53_018460</name>
</gene>
<sequence>MVTPTARDVKKDLEAVRQLKESGLSNVVFHQLDVNSVSIAYLADFIKTQFGKLDILTNARPTTSVQLTDQLKDMVLDECEVATLHRIDIEEIRMKQAQQEQEACNEDKHMNGGAKRILCTQHLESSSASLLMQSHTHLSRSSLICRFLWCCSI</sequence>
<accession>A0ACC2M8W8</accession>
<evidence type="ECO:0000313" key="1">
    <source>
        <dbReference type="EMBL" id="KAJ8641766.1"/>
    </source>
</evidence>
<reference evidence="1 2" key="1">
    <citation type="journal article" date="2022" name="Hortic Res">
        <title>A haplotype resolved chromosomal level avocado genome allows analysis of novel avocado genes.</title>
        <authorList>
            <person name="Nath O."/>
            <person name="Fletcher S.J."/>
            <person name="Hayward A."/>
            <person name="Shaw L.M."/>
            <person name="Masouleh A.K."/>
            <person name="Furtado A."/>
            <person name="Henry R.J."/>
            <person name="Mitter N."/>
        </authorList>
    </citation>
    <scope>NUCLEOTIDE SEQUENCE [LARGE SCALE GENOMIC DNA]</scope>
    <source>
        <strain evidence="2">cv. Hass</strain>
    </source>
</reference>
<comment type="caution">
    <text evidence="1">The sequence shown here is derived from an EMBL/GenBank/DDBJ whole genome shotgun (WGS) entry which is preliminary data.</text>
</comment>
<evidence type="ECO:0000313" key="2">
    <source>
        <dbReference type="Proteomes" id="UP001234297"/>
    </source>
</evidence>
<proteinExistence type="predicted"/>
<protein>
    <submittedName>
        <fullName evidence="1">Uncharacterized protein</fullName>
    </submittedName>
</protein>
<dbReference type="Proteomes" id="UP001234297">
    <property type="component" value="Chromosome 5"/>
</dbReference>
<dbReference type="EMBL" id="CM056813">
    <property type="protein sequence ID" value="KAJ8641766.1"/>
    <property type="molecule type" value="Genomic_DNA"/>
</dbReference>
<organism evidence="1 2">
    <name type="scientific">Persea americana</name>
    <name type="common">Avocado</name>
    <dbReference type="NCBI Taxonomy" id="3435"/>
    <lineage>
        <taxon>Eukaryota</taxon>
        <taxon>Viridiplantae</taxon>
        <taxon>Streptophyta</taxon>
        <taxon>Embryophyta</taxon>
        <taxon>Tracheophyta</taxon>
        <taxon>Spermatophyta</taxon>
        <taxon>Magnoliopsida</taxon>
        <taxon>Magnoliidae</taxon>
        <taxon>Laurales</taxon>
        <taxon>Lauraceae</taxon>
        <taxon>Persea</taxon>
    </lineage>
</organism>
<name>A0ACC2M8W8_PERAE</name>